<name>A0A2T0FGE3_9ASCO</name>
<feature type="region of interest" description="Disordered" evidence="5">
    <location>
        <begin position="177"/>
        <end position="224"/>
    </location>
</feature>
<dbReference type="Pfam" id="PF10357">
    <property type="entry name" value="WH_KIN17"/>
    <property type="match status" value="1"/>
</dbReference>
<dbReference type="Proteomes" id="UP000238350">
    <property type="component" value="Unassembled WGS sequence"/>
</dbReference>
<dbReference type="GO" id="GO:0005634">
    <property type="term" value="C:nucleus"/>
    <property type="evidence" value="ECO:0007669"/>
    <property type="project" value="TreeGrafter"/>
</dbReference>
<keyword evidence="3" id="KW-0863">Zinc-finger</keyword>
<dbReference type="FunFam" id="1.10.10.2030:FF:000001">
    <property type="entry name" value="DNA/RNA-binding protein KIN17, putative"/>
    <property type="match status" value="1"/>
</dbReference>
<dbReference type="GO" id="GO:0006260">
    <property type="term" value="P:DNA replication"/>
    <property type="evidence" value="ECO:0007669"/>
    <property type="project" value="TreeGrafter"/>
</dbReference>
<gene>
    <name evidence="7" type="ORF">B9G98_01675</name>
</gene>
<dbReference type="PANTHER" id="PTHR12805:SF0">
    <property type="entry name" value="DNA_RNA-BINDING PROTEIN KIN17"/>
    <property type="match status" value="1"/>
</dbReference>
<evidence type="ECO:0000256" key="5">
    <source>
        <dbReference type="SAM" id="MobiDB-lite"/>
    </source>
</evidence>
<dbReference type="GO" id="GO:0003690">
    <property type="term" value="F:double-stranded DNA binding"/>
    <property type="evidence" value="ECO:0007669"/>
    <property type="project" value="TreeGrafter"/>
</dbReference>
<reference evidence="7 8" key="1">
    <citation type="submission" date="2017-04" db="EMBL/GenBank/DDBJ databases">
        <title>Genome sequencing of [Candida] sorbophila.</title>
        <authorList>
            <person name="Ahn J.O."/>
        </authorList>
    </citation>
    <scope>NUCLEOTIDE SEQUENCE [LARGE SCALE GENOMIC DNA]</scope>
    <source>
        <strain evidence="7 8">DS02</strain>
    </source>
</reference>
<keyword evidence="8" id="KW-1185">Reference proteome</keyword>
<evidence type="ECO:0000313" key="7">
    <source>
        <dbReference type="EMBL" id="PRT54055.1"/>
    </source>
</evidence>
<dbReference type="SMART" id="SM01253">
    <property type="entry name" value="Kin17_mid"/>
    <property type="match status" value="1"/>
</dbReference>
<dbReference type="Pfam" id="PF25095">
    <property type="entry name" value="C2H2-zf_KIN17"/>
    <property type="match status" value="1"/>
</dbReference>
<dbReference type="GO" id="GO:0008270">
    <property type="term" value="F:zinc ion binding"/>
    <property type="evidence" value="ECO:0007669"/>
    <property type="project" value="UniProtKB-KW"/>
</dbReference>
<dbReference type="AlphaFoldDB" id="A0A2T0FGE3"/>
<evidence type="ECO:0000256" key="2">
    <source>
        <dbReference type="ARBA" id="ARBA00022723"/>
    </source>
</evidence>
<dbReference type="GeneID" id="36515424"/>
<dbReference type="InterPro" id="IPR056767">
    <property type="entry name" value="C2H2-Znf_KIN17"/>
</dbReference>
<keyword evidence="4" id="KW-0862">Zinc</keyword>
<protein>
    <submittedName>
        <fullName evidence="7">KIN17-like protein</fullName>
    </submittedName>
</protein>
<proteinExistence type="inferred from homology"/>
<dbReference type="InterPro" id="IPR036236">
    <property type="entry name" value="Znf_C2H2_sf"/>
</dbReference>
<dbReference type="SUPFAM" id="SSF57667">
    <property type="entry name" value="beta-beta-alpha zinc fingers"/>
    <property type="match status" value="1"/>
</dbReference>
<dbReference type="InterPro" id="IPR019447">
    <property type="entry name" value="DNA/RNA-bd_Kin17_WH-like_dom"/>
</dbReference>
<feature type="domain" description="DNA/RNA-binding protein Kin17 WH-like" evidence="6">
    <location>
        <begin position="52"/>
        <end position="176"/>
    </location>
</feature>
<evidence type="ECO:0000313" key="8">
    <source>
        <dbReference type="Proteomes" id="UP000238350"/>
    </source>
</evidence>
<comment type="caution">
    <text evidence="7">The sequence shown here is derived from an EMBL/GenBank/DDBJ whole genome shotgun (WGS) entry which is preliminary data.</text>
</comment>
<dbReference type="RefSeq" id="XP_024664001.1">
    <property type="nucleotide sequence ID" value="XM_024808233.1"/>
</dbReference>
<dbReference type="InterPro" id="IPR038254">
    <property type="entry name" value="KIN17_WH-like_sf"/>
</dbReference>
<organism evidence="7 8">
    <name type="scientific">Wickerhamiella sorbophila</name>
    <dbReference type="NCBI Taxonomy" id="45607"/>
    <lineage>
        <taxon>Eukaryota</taxon>
        <taxon>Fungi</taxon>
        <taxon>Dikarya</taxon>
        <taxon>Ascomycota</taxon>
        <taxon>Saccharomycotina</taxon>
        <taxon>Dipodascomycetes</taxon>
        <taxon>Dipodascales</taxon>
        <taxon>Trichomonascaceae</taxon>
        <taxon>Wickerhamiella</taxon>
    </lineage>
</organism>
<feature type="compositionally biased region" description="Basic and acidic residues" evidence="5">
    <location>
        <begin position="185"/>
        <end position="197"/>
    </location>
</feature>
<sequence>MAKAQIGTAKYVANKLKAKGLQRLRWYCQVCEKQCRDENGFKCHTQSESHVKKMLQAGSDGGFTIDKFSKQFQHDFVSLLRMSHGDKPIGANRFYNEYIQNKDHVHMNATRWSSLAAFCQSLANQGILNVEDTPEGQVIAWIDTSTEAASRKQMMEQTERNNERKAAERALALQMARAKAAAPNEPKEPKEFKEHMQTSKTKIAFSLKTKPAAGPRANPLRKKL</sequence>
<dbReference type="STRING" id="45607.A0A2T0FGE3"/>
<dbReference type="PANTHER" id="PTHR12805">
    <property type="entry name" value="KIN17 KIN, ANTIGENIC DETERMINANT OF RECA PROTEIN HOMOLOG"/>
    <property type="match status" value="1"/>
</dbReference>
<dbReference type="EMBL" id="NDIQ01000001">
    <property type="protein sequence ID" value="PRT54055.1"/>
    <property type="molecule type" value="Genomic_DNA"/>
</dbReference>
<evidence type="ECO:0000259" key="6">
    <source>
        <dbReference type="SMART" id="SM01253"/>
    </source>
</evidence>
<dbReference type="InterPro" id="IPR037321">
    <property type="entry name" value="KIN17-like"/>
</dbReference>
<evidence type="ECO:0000256" key="1">
    <source>
        <dbReference type="ARBA" id="ARBA00008517"/>
    </source>
</evidence>
<comment type="similarity">
    <text evidence="1">Belongs to the KIN17 family.</text>
</comment>
<dbReference type="Gene3D" id="1.10.10.2030">
    <property type="entry name" value="DNA/RNA-binding protein Kin17, conserved domain"/>
    <property type="match status" value="1"/>
</dbReference>
<accession>A0A2T0FGE3</accession>
<evidence type="ECO:0000256" key="4">
    <source>
        <dbReference type="ARBA" id="ARBA00022833"/>
    </source>
</evidence>
<evidence type="ECO:0000256" key="3">
    <source>
        <dbReference type="ARBA" id="ARBA00022771"/>
    </source>
</evidence>
<dbReference type="GO" id="GO:0006974">
    <property type="term" value="P:DNA damage response"/>
    <property type="evidence" value="ECO:0007669"/>
    <property type="project" value="TreeGrafter"/>
</dbReference>
<dbReference type="OrthoDB" id="10266249at2759"/>
<keyword evidence="2" id="KW-0479">Metal-binding</keyword>